<proteinExistence type="inferred from homology"/>
<protein>
    <submittedName>
        <fullName evidence="3">Uncharacterized protein</fullName>
    </submittedName>
</protein>
<feature type="compositionally biased region" description="Polar residues" evidence="2">
    <location>
        <begin position="287"/>
        <end position="297"/>
    </location>
</feature>
<dbReference type="PANTHER" id="PTHR14096:SF34">
    <property type="entry name" value="APOLIPOPROTEIN L3-LIKE-RELATED"/>
    <property type="match status" value="1"/>
</dbReference>
<dbReference type="EMBL" id="SCKG01000012">
    <property type="protein sequence ID" value="TDH05642.1"/>
    <property type="molecule type" value="Genomic_DNA"/>
</dbReference>
<dbReference type="InterPro" id="IPR008405">
    <property type="entry name" value="ApoL"/>
</dbReference>
<dbReference type="PANTHER" id="PTHR14096">
    <property type="entry name" value="APOLIPOPROTEIN L"/>
    <property type="match status" value="1"/>
</dbReference>
<evidence type="ECO:0000313" key="3">
    <source>
        <dbReference type="EMBL" id="TDH05642.1"/>
    </source>
</evidence>
<feature type="compositionally biased region" description="Basic and acidic residues" evidence="2">
    <location>
        <begin position="79"/>
        <end position="88"/>
    </location>
</feature>
<dbReference type="STRING" id="8167.A0A484CPX0"/>
<feature type="region of interest" description="Disordered" evidence="2">
    <location>
        <begin position="369"/>
        <end position="388"/>
    </location>
</feature>
<dbReference type="GO" id="GO:0005576">
    <property type="term" value="C:extracellular region"/>
    <property type="evidence" value="ECO:0007669"/>
    <property type="project" value="InterPro"/>
</dbReference>
<organism evidence="3 4">
    <name type="scientific">Perca flavescens</name>
    <name type="common">American yellow perch</name>
    <name type="synonym">Morone flavescens</name>
    <dbReference type="NCBI Taxonomy" id="8167"/>
    <lineage>
        <taxon>Eukaryota</taxon>
        <taxon>Metazoa</taxon>
        <taxon>Chordata</taxon>
        <taxon>Craniata</taxon>
        <taxon>Vertebrata</taxon>
        <taxon>Euteleostomi</taxon>
        <taxon>Actinopterygii</taxon>
        <taxon>Neopterygii</taxon>
        <taxon>Teleostei</taxon>
        <taxon>Neoteleostei</taxon>
        <taxon>Acanthomorphata</taxon>
        <taxon>Eupercaria</taxon>
        <taxon>Perciformes</taxon>
        <taxon>Percoidei</taxon>
        <taxon>Percidae</taxon>
        <taxon>Percinae</taxon>
        <taxon>Perca</taxon>
    </lineage>
</organism>
<sequence>MTQREKPTAMEPQRPKDADVIHTRYRMKKAATTNNEATGNYIQTPVVPPRPTEQKLNATTRYSQLRKVQAEDTLSQSEVPKDKVDSKQSDQSVLAGLFRGSQKEKTPSFTSYLIQDKEEKSANVPAKQAPGSKPASSELSPDPSAEETGSEKEQEKNAEPKQEKGGIFSGMFKKSLKPPKAAQTDEPEKGGLLSGILKKSPKLSEAPRLEEGKGGLFSGLLRKTPQTTGEAILSAQKDLSASYDSLSEAANTKEKGGASSGLFQKPSRRADGPPTEEETQSHVDELSGSSDALNTKIDSPDRELLTSTDNLPENKQEKGGGLFSRLLKKTPKASGESTESPEREVPKEQSVSNDSLSENNTMKEKTIFSNIFKKPQKPAEGAAADKELEVNREKRLSVSCENLSDTTIPKEKKGGLRGIFKKSASTDNLFDEESNEDEELSASWENLLEANTYKEKTGGLAGIFKRSYKPAARSIANEDPLSDTLELSTSCGSLAETAEESEDMEAPEGGGLRRRRTISKKRQVVSFRVKKTLPKIQKLDLPSQSSDKMPVIEEAVELQELNRAQESTVEVQTLEMAAYPTEDNPLESEENDDLMEWWNTVKGWAEWNETSNFHEDDEQMSMEQAADRVYMAARLFVRLFNKRGASLQRGILELLALADAADDFHKKTVKAAVGGGVASVAGSLTTITGLILAPFTFGASIIVTAVGISVATAGSITSATANITDTVHSNMDRKKLEKMIQSYQEEISDIRECLEFVQAGMDTLQEWDFEKYSKSVAKKALNHNLRHVMKEGGMAGKALLVNTNKLVSTVQVLGAAGGVAKAAQAISITTGVISALFLALDIFFLAKDSHKLRKGAKTKFATKIREVCKELQDGLLELNKVKTQLQKTMDGIEVEEVEVEVEVEVEEEVEEEVDDDPRKLAELEQELDLLEEQLDRKVEEEQKSKDMGKEHLKSKKKKKEKSVKEKEEQEEKKDQEEMADKVAKTEGKKKSKKGKGEGESKIESKLEKISEEEKEQNNETVKEAKEDVLKEQSQTGKKKDKETENRKQDQAKEDNCTNKKTDEKEKEKKKTGKELCPVTATGREEWERERGSCREESDLKRSHRRRGTARHDDHREKGGEEQESRSERRRFDRAGGEEERGKRKEGGERRGSDRGREQEHGHRGSVRGSMALLEDGLYI</sequence>
<feature type="compositionally biased region" description="Basic and acidic residues" evidence="2">
    <location>
        <begin position="1"/>
        <end position="22"/>
    </location>
</feature>
<feature type="compositionally biased region" description="Basic and acidic residues" evidence="2">
    <location>
        <begin position="149"/>
        <end position="164"/>
    </location>
</feature>
<name>A0A484CPX0_PERFV</name>
<dbReference type="GO" id="GO:0008289">
    <property type="term" value="F:lipid binding"/>
    <property type="evidence" value="ECO:0007669"/>
    <property type="project" value="InterPro"/>
</dbReference>
<feature type="compositionally biased region" description="Basic and acidic residues" evidence="2">
    <location>
        <begin position="1037"/>
        <end position="1068"/>
    </location>
</feature>
<dbReference type="GO" id="GO:0006869">
    <property type="term" value="P:lipid transport"/>
    <property type="evidence" value="ECO:0007669"/>
    <property type="project" value="InterPro"/>
</dbReference>
<feature type="compositionally biased region" description="Basic and acidic residues" evidence="2">
    <location>
        <begin position="1082"/>
        <end position="1100"/>
    </location>
</feature>
<dbReference type="Proteomes" id="UP000295070">
    <property type="component" value="Chromosome 12"/>
</dbReference>
<dbReference type="AlphaFoldDB" id="A0A484CPX0"/>
<evidence type="ECO:0000256" key="1">
    <source>
        <dbReference type="ARBA" id="ARBA00010090"/>
    </source>
</evidence>
<feature type="compositionally biased region" description="Basic and acidic residues" evidence="2">
    <location>
        <begin position="938"/>
        <end position="951"/>
    </location>
</feature>
<feature type="region of interest" description="Disordered" evidence="2">
    <location>
        <begin position="938"/>
        <end position="1179"/>
    </location>
</feature>
<gene>
    <name evidence="3" type="ORF">EPR50_G00124670</name>
</gene>
<accession>A0A484CPX0</accession>
<evidence type="ECO:0000256" key="2">
    <source>
        <dbReference type="SAM" id="MobiDB-lite"/>
    </source>
</evidence>
<feature type="compositionally biased region" description="Basic and acidic residues" evidence="2">
    <location>
        <begin position="962"/>
        <end position="1030"/>
    </location>
</feature>
<reference evidence="3 4" key="1">
    <citation type="submission" date="2019-01" db="EMBL/GenBank/DDBJ databases">
        <title>A chromosome-scale genome assembly of the yellow perch, Perca flavescens.</title>
        <authorList>
            <person name="Feron R."/>
            <person name="Morvezen R."/>
            <person name="Bestin A."/>
            <person name="Haffray P."/>
            <person name="Klopp C."/>
            <person name="Zahm M."/>
            <person name="Cabau C."/>
            <person name="Roques C."/>
            <person name="Donnadieu C."/>
            <person name="Bouchez O."/>
            <person name="Christie M."/>
            <person name="Larson W."/>
            <person name="Guiguen Y."/>
        </authorList>
    </citation>
    <scope>NUCLEOTIDE SEQUENCE [LARGE SCALE GENOMIC DNA]</scope>
    <source>
        <strain evidence="3">YP-PL-M2</strain>
        <tissue evidence="3">Blood</tissue>
    </source>
</reference>
<dbReference type="GO" id="GO:0042157">
    <property type="term" value="P:lipoprotein metabolic process"/>
    <property type="evidence" value="ECO:0007669"/>
    <property type="project" value="InterPro"/>
</dbReference>
<evidence type="ECO:0000313" key="4">
    <source>
        <dbReference type="Proteomes" id="UP000295070"/>
    </source>
</evidence>
<comment type="caution">
    <text evidence="3">The sequence shown here is derived from an EMBL/GenBank/DDBJ whole genome shotgun (WGS) entry which is preliminary data.</text>
</comment>
<feature type="compositionally biased region" description="Polar residues" evidence="2">
    <location>
        <begin position="54"/>
        <end position="63"/>
    </location>
</feature>
<feature type="compositionally biased region" description="Basic and acidic residues" evidence="2">
    <location>
        <begin position="1109"/>
        <end position="1162"/>
    </location>
</feature>
<keyword evidence="4" id="KW-1185">Reference proteome</keyword>
<comment type="similarity">
    <text evidence="1">Belongs to the apolipoprotein L family.</text>
</comment>
<feature type="region of interest" description="Disordered" evidence="2">
    <location>
        <begin position="244"/>
        <end position="363"/>
    </location>
</feature>
<feature type="region of interest" description="Disordered" evidence="2">
    <location>
        <begin position="1"/>
        <end position="223"/>
    </location>
</feature>
<dbReference type="GO" id="GO:0016020">
    <property type="term" value="C:membrane"/>
    <property type="evidence" value="ECO:0007669"/>
    <property type="project" value="TreeGrafter"/>
</dbReference>
<feature type="compositionally biased region" description="Polar residues" evidence="2">
    <location>
        <begin position="31"/>
        <end position="43"/>
    </location>
</feature>
<dbReference type="Pfam" id="PF05461">
    <property type="entry name" value="ApoL"/>
    <property type="match status" value="1"/>
</dbReference>
<feature type="compositionally biased region" description="Basic residues" evidence="2">
    <location>
        <begin position="952"/>
        <end position="961"/>
    </location>
</feature>
<feature type="compositionally biased region" description="Polar residues" evidence="2">
    <location>
        <begin position="349"/>
        <end position="360"/>
    </location>
</feature>